<evidence type="ECO:0000259" key="7">
    <source>
        <dbReference type="Pfam" id="PF13462"/>
    </source>
</evidence>
<dbReference type="Pfam" id="PF13462">
    <property type="entry name" value="Thioredoxin_4"/>
    <property type="match status" value="1"/>
</dbReference>
<evidence type="ECO:0000256" key="5">
    <source>
        <dbReference type="ARBA" id="ARBA00023284"/>
    </source>
</evidence>
<dbReference type="InterPro" id="IPR036249">
    <property type="entry name" value="Thioredoxin-like_sf"/>
</dbReference>
<gene>
    <name evidence="8" type="ORF">FMM06_08500</name>
</gene>
<feature type="domain" description="Thioredoxin-like fold" evidence="7">
    <location>
        <begin position="40"/>
        <end position="212"/>
    </location>
</feature>
<comment type="caution">
    <text evidence="8">The sequence shown here is derived from an EMBL/GenBank/DDBJ whole genome shotgun (WGS) entry which is preliminary data.</text>
</comment>
<keyword evidence="5" id="KW-0676">Redox-active center</keyword>
<dbReference type="PANTHER" id="PTHR13887">
    <property type="entry name" value="GLUTATHIONE S-TRANSFERASE KAPPA"/>
    <property type="match status" value="1"/>
</dbReference>
<evidence type="ECO:0000256" key="3">
    <source>
        <dbReference type="ARBA" id="ARBA00023002"/>
    </source>
</evidence>
<keyword evidence="9" id="KW-1185">Reference proteome</keyword>
<keyword evidence="2 6" id="KW-0732">Signal</keyword>
<dbReference type="Proteomes" id="UP000317894">
    <property type="component" value="Unassembled WGS sequence"/>
</dbReference>
<dbReference type="Gene3D" id="3.40.30.10">
    <property type="entry name" value="Glutaredoxin"/>
    <property type="match status" value="1"/>
</dbReference>
<evidence type="ECO:0000256" key="2">
    <source>
        <dbReference type="ARBA" id="ARBA00022729"/>
    </source>
</evidence>
<keyword evidence="8" id="KW-0413">Isomerase</keyword>
<evidence type="ECO:0000256" key="6">
    <source>
        <dbReference type="SAM" id="SignalP"/>
    </source>
</evidence>
<feature type="signal peptide" evidence="6">
    <location>
        <begin position="1"/>
        <end position="17"/>
    </location>
</feature>
<dbReference type="GO" id="GO:0016491">
    <property type="term" value="F:oxidoreductase activity"/>
    <property type="evidence" value="ECO:0007669"/>
    <property type="project" value="UniProtKB-KW"/>
</dbReference>
<dbReference type="GO" id="GO:0016853">
    <property type="term" value="F:isomerase activity"/>
    <property type="evidence" value="ECO:0007669"/>
    <property type="project" value="UniProtKB-KW"/>
</dbReference>
<dbReference type="SUPFAM" id="SSF52833">
    <property type="entry name" value="Thioredoxin-like"/>
    <property type="match status" value="1"/>
</dbReference>
<dbReference type="InterPro" id="IPR012336">
    <property type="entry name" value="Thioredoxin-like_fold"/>
</dbReference>
<proteinExistence type="inferred from homology"/>
<organism evidence="8 9">
    <name type="scientific">Glacieibacterium frigidum</name>
    <dbReference type="NCBI Taxonomy" id="2593303"/>
    <lineage>
        <taxon>Bacteria</taxon>
        <taxon>Pseudomonadati</taxon>
        <taxon>Pseudomonadota</taxon>
        <taxon>Alphaproteobacteria</taxon>
        <taxon>Sphingomonadales</taxon>
        <taxon>Sphingosinicellaceae</taxon>
        <taxon>Glacieibacterium</taxon>
    </lineage>
</organism>
<dbReference type="RefSeq" id="WP_144236824.1">
    <property type="nucleotide sequence ID" value="NZ_VJWA01000001.1"/>
</dbReference>
<feature type="chain" id="PRO_5022055522" evidence="6">
    <location>
        <begin position="18"/>
        <end position="238"/>
    </location>
</feature>
<sequence length="238" mass="25753">MLRLILALLLVSAPALAAPPKRAAVKPADWTKTVAATPEGGFRIGNPAAKVKLVEYGSLTCPHCRDFHRDGFEALKANYVRGGRVSYEYRSLVLNGPDFAAVLLARCDGAASFFTRVDMFYRTQPEWLAGAARLTAADQEALRTLPEDQVFQYIAAKSGIDAFVATRGIAPARAKQCLVDKAMIDRVTAMRGAAAEREVNGTPTFFINGTVQQNGKGAFARPLLSWADLEPKLVAALR</sequence>
<keyword evidence="3" id="KW-0560">Oxidoreductase</keyword>
<name>A0A552UIW0_9SPHN</name>
<comment type="similarity">
    <text evidence="1">Belongs to the thioredoxin family. DsbA subfamily.</text>
</comment>
<dbReference type="AlphaFoldDB" id="A0A552UIW0"/>
<protein>
    <submittedName>
        <fullName evidence="8">Protein-disulfide isomerase</fullName>
    </submittedName>
</protein>
<accession>A0A552UIW0</accession>
<evidence type="ECO:0000256" key="4">
    <source>
        <dbReference type="ARBA" id="ARBA00023157"/>
    </source>
</evidence>
<dbReference type="OrthoDB" id="8478320at2"/>
<dbReference type="EMBL" id="VJWA01000001">
    <property type="protein sequence ID" value="TRW18131.1"/>
    <property type="molecule type" value="Genomic_DNA"/>
</dbReference>
<keyword evidence="4" id="KW-1015">Disulfide bond</keyword>
<evidence type="ECO:0000256" key="1">
    <source>
        <dbReference type="ARBA" id="ARBA00005791"/>
    </source>
</evidence>
<evidence type="ECO:0000313" key="8">
    <source>
        <dbReference type="EMBL" id="TRW18131.1"/>
    </source>
</evidence>
<evidence type="ECO:0000313" key="9">
    <source>
        <dbReference type="Proteomes" id="UP000317894"/>
    </source>
</evidence>
<dbReference type="Gene3D" id="1.10.40.110">
    <property type="match status" value="1"/>
</dbReference>
<reference evidence="8 9" key="1">
    <citation type="submission" date="2019-07" db="EMBL/GenBank/DDBJ databases">
        <title>Novel species isolated from glacier.</title>
        <authorList>
            <person name="Liu Q."/>
            <person name="Xin Y.-H."/>
        </authorList>
    </citation>
    <scope>NUCLEOTIDE SEQUENCE [LARGE SCALE GENOMIC DNA]</scope>
    <source>
        <strain evidence="8 9">LB1R16</strain>
    </source>
</reference>
<dbReference type="PANTHER" id="PTHR13887:SF14">
    <property type="entry name" value="DISULFIDE BOND FORMATION PROTEIN D"/>
    <property type="match status" value="1"/>
</dbReference>